<protein>
    <recommendedName>
        <fullName evidence="1">F-box domain-containing protein</fullName>
    </recommendedName>
</protein>
<reference evidence="2 3" key="1">
    <citation type="submission" date="2017-10" db="EMBL/GenBank/DDBJ databases">
        <title>Comparative genomics in systemic dimorphic fungi from Ajellomycetaceae.</title>
        <authorList>
            <person name="Munoz J.F."/>
            <person name="Mcewen J.G."/>
            <person name="Clay O.K."/>
            <person name="Cuomo C.A."/>
        </authorList>
    </citation>
    <scope>NUCLEOTIDE SEQUENCE [LARGE SCALE GENOMIC DNA]</scope>
    <source>
        <strain evidence="2 3">UAMH7299</strain>
    </source>
</reference>
<comment type="caution">
    <text evidence="2">The sequence shown here is derived from an EMBL/GenBank/DDBJ whole genome shotgun (WGS) entry which is preliminary data.</text>
</comment>
<accession>A0A2B7WEY9</accession>
<dbReference type="InterPro" id="IPR001810">
    <property type="entry name" value="F-box_dom"/>
</dbReference>
<gene>
    <name evidence="2" type="ORF">AJ80_10012</name>
</gene>
<organism evidence="2 3">
    <name type="scientific">Polytolypa hystricis (strain UAMH7299)</name>
    <dbReference type="NCBI Taxonomy" id="1447883"/>
    <lineage>
        <taxon>Eukaryota</taxon>
        <taxon>Fungi</taxon>
        <taxon>Dikarya</taxon>
        <taxon>Ascomycota</taxon>
        <taxon>Pezizomycotina</taxon>
        <taxon>Eurotiomycetes</taxon>
        <taxon>Eurotiomycetidae</taxon>
        <taxon>Onygenales</taxon>
        <taxon>Onygenales incertae sedis</taxon>
        <taxon>Polytolypa</taxon>
    </lineage>
</organism>
<evidence type="ECO:0000313" key="2">
    <source>
        <dbReference type="EMBL" id="PGG95152.1"/>
    </source>
</evidence>
<feature type="domain" description="F-box" evidence="1">
    <location>
        <begin position="2"/>
        <end position="47"/>
    </location>
</feature>
<sequence length="230" mass="26051">MSGYFSKLPVELRSEVADNLDTKALACLARVSTIFQPVAERRLYRTVDITSSKNAYCHALMLLETNRKHPNIGEYIKTLKISHLREESGKTQEPVRTVKQEAHLSAGAILEELLPCLSRLELLEVAADVLLVCGMKTQRPLAERLPSQLKHLHVEEHSAPVKDEDLLRQLLADYIKTKPTALELISVTSNAGYQRNYDMALEEICTRSGVKIMFECRYQPEPARDAWGYD</sequence>
<evidence type="ECO:0000259" key="1">
    <source>
        <dbReference type="PROSITE" id="PS50181"/>
    </source>
</evidence>
<dbReference type="PROSITE" id="PS50181">
    <property type="entry name" value="FBOX"/>
    <property type="match status" value="1"/>
</dbReference>
<proteinExistence type="predicted"/>
<dbReference type="AlphaFoldDB" id="A0A2B7WEY9"/>
<dbReference type="EMBL" id="PDNA01000492">
    <property type="protein sequence ID" value="PGG95152.1"/>
    <property type="molecule type" value="Genomic_DNA"/>
</dbReference>
<name>A0A2B7WEY9_POLH7</name>
<dbReference type="Proteomes" id="UP000224634">
    <property type="component" value="Unassembled WGS sequence"/>
</dbReference>
<dbReference type="OrthoDB" id="4179498at2759"/>
<keyword evidence="3" id="KW-1185">Reference proteome</keyword>
<evidence type="ECO:0000313" key="3">
    <source>
        <dbReference type="Proteomes" id="UP000224634"/>
    </source>
</evidence>